<proteinExistence type="predicted"/>
<dbReference type="AlphaFoldDB" id="A0A0S6UEM1"/>
<gene>
    <name evidence="1" type="ORF">MTY_1748</name>
</gene>
<dbReference type="EMBL" id="DF238840">
    <property type="protein sequence ID" value="GAF26408.1"/>
    <property type="molecule type" value="Genomic_DNA"/>
</dbReference>
<accession>A0A0S6UEM1</accession>
<protein>
    <submittedName>
        <fullName evidence="1">High-affinity Fe2+/Pb2+ permease</fullName>
    </submittedName>
</protein>
<name>A0A0S6UEM1_NEOTH</name>
<sequence length="191" mass="21672">MPGEGLFVYLKIITRNFKIVLKGKKEDFVDEALETRLFAFLSRIQAWGEAVTPAANLATVEQIDEEDTIPVSVDNELGVAREKAAAAKEAGDEEIMVHSQSISELRARATISNNKELATLVVYYSDYCKKQPPATYDVRRIMREELREKAATVNSVSTYLQRARREGWVDLDGKKWRITSTGLQMIEKMLR</sequence>
<reference evidence="1" key="1">
    <citation type="journal article" date="2014" name="Gene">
        <title>Genome-guided analysis of transformation efficiency and carbon dioxide assimilation by Moorella thermoacetica Y72.</title>
        <authorList>
            <person name="Tsukahara K."/>
            <person name="Kita A."/>
            <person name="Nakashimada Y."/>
            <person name="Hoshino T."/>
            <person name="Murakami K."/>
        </authorList>
    </citation>
    <scope>NUCLEOTIDE SEQUENCE [LARGE SCALE GENOMIC DNA]</scope>
    <source>
        <strain evidence="1">Y72</strain>
    </source>
</reference>
<evidence type="ECO:0000313" key="1">
    <source>
        <dbReference type="EMBL" id="GAF26408.1"/>
    </source>
</evidence>
<organism evidence="1">
    <name type="scientific">Moorella thermoacetica Y72</name>
    <dbReference type="NCBI Taxonomy" id="1325331"/>
    <lineage>
        <taxon>Bacteria</taxon>
        <taxon>Bacillati</taxon>
        <taxon>Bacillota</taxon>
        <taxon>Clostridia</taxon>
        <taxon>Neomoorellales</taxon>
        <taxon>Neomoorellaceae</taxon>
        <taxon>Neomoorella</taxon>
    </lineage>
</organism>
<dbReference type="Proteomes" id="UP000063718">
    <property type="component" value="Unassembled WGS sequence"/>
</dbReference>